<keyword evidence="2" id="KW-0812">Transmembrane</keyword>
<feature type="region of interest" description="Disordered" evidence="1">
    <location>
        <begin position="385"/>
        <end position="421"/>
    </location>
</feature>
<evidence type="ECO:0000313" key="3">
    <source>
        <dbReference type="EMBL" id="EAU87889.2"/>
    </source>
</evidence>
<dbReference type="KEGG" id="cci:CC1G_01536"/>
<gene>
    <name evidence="3" type="ORF">CC1G_01536</name>
</gene>
<dbReference type="InParanoid" id="A8NHY5"/>
<feature type="compositionally biased region" description="Polar residues" evidence="1">
    <location>
        <begin position="484"/>
        <end position="499"/>
    </location>
</feature>
<dbReference type="AlphaFoldDB" id="A8NHY5"/>
<comment type="caution">
    <text evidence="3">The sequence shown here is derived from an EMBL/GenBank/DDBJ whole genome shotgun (WGS) entry which is preliminary data.</text>
</comment>
<feature type="region of interest" description="Disordered" evidence="1">
    <location>
        <begin position="442"/>
        <end position="511"/>
    </location>
</feature>
<reference evidence="3 4" key="1">
    <citation type="journal article" date="2010" name="Proc. Natl. Acad. Sci. U.S.A.">
        <title>Insights into evolution of multicellular fungi from the assembled chromosomes of the mushroom Coprinopsis cinerea (Coprinus cinereus).</title>
        <authorList>
            <person name="Stajich J.E."/>
            <person name="Wilke S.K."/>
            <person name="Ahren D."/>
            <person name="Au C.H."/>
            <person name="Birren B.W."/>
            <person name="Borodovsky M."/>
            <person name="Burns C."/>
            <person name="Canback B."/>
            <person name="Casselton L.A."/>
            <person name="Cheng C.K."/>
            <person name="Deng J."/>
            <person name="Dietrich F.S."/>
            <person name="Fargo D.C."/>
            <person name="Farman M.L."/>
            <person name="Gathman A.C."/>
            <person name="Goldberg J."/>
            <person name="Guigo R."/>
            <person name="Hoegger P.J."/>
            <person name="Hooker J.B."/>
            <person name="Huggins A."/>
            <person name="James T.Y."/>
            <person name="Kamada T."/>
            <person name="Kilaru S."/>
            <person name="Kodira C."/>
            <person name="Kues U."/>
            <person name="Kupfer D."/>
            <person name="Kwan H.S."/>
            <person name="Lomsadze A."/>
            <person name="Li W."/>
            <person name="Lilly W.W."/>
            <person name="Ma L.J."/>
            <person name="Mackey A.J."/>
            <person name="Manning G."/>
            <person name="Martin F."/>
            <person name="Muraguchi H."/>
            <person name="Natvig D.O."/>
            <person name="Palmerini H."/>
            <person name="Ramesh M.A."/>
            <person name="Rehmeyer C.J."/>
            <person name="Roe B.A."/>
            <person name="Shenoy N."/>
            <person name="Stanke M."/>
            <person name="Ter-Hovhannisyan V."/>
            <person name="Tunlid A."/>
            <person name="Velagapudi R."/>
            <person name="Vision T.J."/>
            <person name="Zeng Q."/>
            <person name="Zolan M.E."/>
            <person name="Pukkila P.J."/>
        </authorList>
    </citation>
    <scope>NUCLEOTIDE SEQUENCE [LARGE SCALE GENOMIC DNA]</scope>
    <source>
        <strain evidence="4">Okayama-7 / 130 / ATCC MYA-4618 / FGSC 9003</strain>
    </source>
</reference>
<name>A8NHY5_COPC7</name>
<protein>
    <submittedName>
        <fullName evidence="3">Uncharacterized protein</fullName>
    </submittedName>
</protein>
<dbReference type="GeneID" id="6010363"/>
<dbReference type="Proteomes" id="UP000001861">
    <property type="component" value="Unassembled WGS sequence"/>
</dbReference>
<dbReference type="EMBL" id="AACS02000010">
    <property type="protein sequence ID" value="EAU87889.2"/>
    <property type="molecule type" value="Genomic_DNA"/>
</dbReference>
<organism evidence="3 4">
    <name type="scientific">Coprinopsis cinerea (strain Okayama-7 / 130 / ATCC MYA-4618 / FGSC 9003)</name>
    <name type="common">Inky cap fungus</name>
    <name type="synonym">Hormographiella aspergillata</name>
    <dbReference type="NCBI Taxonomy" id="240176"/>
    <lineage>
        <taxon>Eukaryota</taxon>
        <taxon>Fungi</taxon>
        <taxon>Dikarya</taxon>
        <taxon>Basidiomycota</taxon>
        <taxon>Agaricomycotina</taxon>
        <taxon>Agaricomycetes</taxon>
        <taxon>Agaricomycetidae</taxon>
        <taxon>Agaricales</taxon>
        <taxon>Agaricineae</taxon>
        <taxon>Psathyrellaceae</taxon>
        <taxon>Coprinopsis</taxon>
    </lineage>
</organism>
<feature type="compositionally biased region" description="Pro residues" evidence="1">
    <location>
        <begin position="500"/>
        <end position="511"/>
    </location>
</feature>
<dbReference type="Gene3D" id="2.60.120.260">
    <property type="entry name" value="Galactose-binding domain-like"/>
    <property type="match status" value="1"/>
</dbReference>
<feature type="compositionally biased region" description="Basic and acidic residues" evidence="1">
    <location>
        <begin position="406"/>
        <end position="418"/>
    </location>
</feature>
<evidence type="ECO:0000256" key="2">
    <source>
        <dbReference type="SAM" id="Phobius"/>
    </source>
</evidence>
<keyword evidence="2" id="KW-0472">Membrane</keyword>
<dbReference type="OrthoDB" id="2756615at2759"/>
<keyword evidence="4" id="KW-1185">Reference proteome</keyword>
<evidence type="ECO:0000256" key="1">
    <source>
        <dbReference type="SAM" id="MobiDB-lite"/>
    </source>
</evidence>
<feature type="transmembrane region" description="Helical" evidence="2">
    <location>
        <begin position="298"/>
        <end position="322"/>
    </location>
</feature>
<dbReference type="VEuPathDB" id="FungiDB:CC1G_01536"/>
<evidence type="ECO:0000313" key="4">
    <source>
        <dbReference type="Proteomes" id="UP000001861"/>
    </source>
</evidence>
<keyword evidence="2" id="KW-1133">Transmembrane helix</keyword>
<proteinExistence type="predicted"/>
<dbReference type="HOGENOM" id="CLU_533169_0_0_1"/>
<dbReference type="RefSeq" id="XP_001833859.2">
    <property type="nucleotide sequence ID" value="XM_001833807.2"/>
</dbReference>
<sequence length="511" mass="56136">MVSRNVYVFFDDDDDSFNFQTSEEASDWVVEKDSSNRWAGGGRTLLTGSSGEFTFTFNGTDVEIMGDVPLSAESQTVLVQLDGEAPRELFLQDSSQFRNGSYRRWLHLRDLDDGTHTLHLSRLPLGLSVDFAVVAPGLDHVVQGRQLMVDDLNSDLRFQGNWSTVQPVVGRDSEAERLPLPCGLSSHQTATEGSTAMLSFFGSSVSVVGHNSLTAPIVVNFTIDDGVPERVTLGPHISDGISTQFPWFTRGDLGASSHLLKIELIETRDQPFSIDYILYKSEFQRPRMKPRTKSSVPMAVAAGTLGGIIGFTLLIVLIICLCKRSSTVIALRKRTLRSNGKLPIDLDLELSRGNGGPRLGKAGPNAFAWVPTASRSRPTLKPEPFIIPLSEWTPPPSATSTRDRKHPVPLDNIHDRRPSQTAREIGELYRVVHMLTLETERLRQSHSSNASPVDREVEPPPYQETSSLDEDLSPARSPLVQGTLHGSRTLTPSPITSTGPPLPRSLPHPAP</sequence>
<accession>A8NHY5</accession>